<sequence>YLHHLHNPAIIIIIIILIHLPISRSSSSPTLVFYLVFYVSNLASQSRTSFIPSFSRPMPPNKQPRTEPIVRVRTGCYTCRRRKKKCNEAKPACGGCVRNKLSCHWPSNVSAEPRSESNSSSSSSTTTTTTTTSTSTIPDQKAAPDNSQGLENSQITTCPAIGNVIPRSLSMLPGYSPESFQLLSHYLATTADCMANGSTPINPFLVQIVPLAFTSDLMLQLVLTQSAAHRAFRARKDADEVADSHYTKALRLFRKGVTDFIDGKESNPLMLTVGALVMCFTETAKGDMNGTIFDHLSAANSLLIRLLSHSDTAVPKDLKDFVIEYYTYTATVSMISIDARVSPQLLLNFDLEQRARHLLASEYVGNLSGCWLELLLLIPCIFDLGREFMMHDGDGDGDDHEHGHGHHQPRRPTADNIAMYGSLQCQIMRWEPYAFVTPEVFLAGRIFQQAMLLYLFTSLGSSFSRAANGMHQALIESAIVEAMSYLRQLSATVRINSGLCWPIAVVGSCLADSEQQQNELRLRLTTMVNTFGLGNMQRTLLLLEHMWQTPLAEAGPWNICRVMQQKQIWISFA</sequence>
<evidence type="ECO:0000256" key="2">
    <source>
        <dbReference type="ARBA" id="ARBA00023015"/>
    </source>
</evidence>
<dbReference type="PANTHER" id="PTHR37534:SF43">
    <property type="entry name" value="FINGER DOMAIN PROTEIN, PUTATIVE (AFU_ORTHOLOGUE AFUA_1G01850)-RELATED"/>
    <property type="match status" value="1"/>
</dbReference>
<evidence type="ECO:0000256" key="4">
    <source>
        <dbReference type="ARBA" id="ARBA00023163"/>
    </source>
</evidence>
<evidence type="ECO:0000256" key="1">
    <source>
        <dbReference type="ARBA" id="ARBA00004123"/>
    </source>
</evidence>
<dbReference type="PANTHER" id="PTHR37534">
    <property type="entry name" value="TRANSCRIPTIONAL ACTIVATOR PROTEIN UGA3"/>
    <property type="match status" value="1"/>
</dbReference>
<evidence type="ECO:0000256" key="5">
    <source>
        <dbReference type="ARBA" id="ARBA00023242"/>
    </source>
</evidence>
<keyword evidence="10" id="KW-1185">Reference proteome</keyword>
<keyword evidence="7" id="KW-0812">Transmembrane</keyword>
<evidence type="ECO:0000259" key="8">
    <source>
        <dbReference type="PROSITE" id="PS50048"/>
    </source>
</evidence>
<dbReference type="GO" id="GO:0000976">
    <property type="term" value="F:transcription cis-regulatory region binding"/>
    <property type="evidence" value="ECO:0007669"/>
    <property type="project" value="TreeGrafter"/>
</dbReference>
<feature type="region of interest" description="Disordered" evidence="6">
    <location>
        <begin position="108"/>
        <end position="153"/>
    </location>
</feature>
<dbReference type="EMBL" id="JZBS01000399">
    <property type="protein sequence ID" value="KKK26400.1"/>
    <property type="molecule type" value="Genomic_DNA"/>
</dbReference>
<protein>
    <recommendedName>
        <fullName evidence="8">Zn(2)-C6 fungal-type domain-containing protein</fullName>
    </recommendedName>
</protein>
<feature type="compositionally biased region" description="Low complexity" evidence="6">
    <location>
        <begin position="116"/>
        <end position="136"/>
    </location>
</feature>
<dbReference type="Proteomes" id="UP000034291">
    <property type="component" value="Unassembled WGS sequence"/>
</dbReference>
<comment type="subcellular location">
    <subcellularLocation>
        <location evidence="1">Nucleus</location>
    </subcellularLocation>
</comment>
<dbReference type="GO" id="GO:0008270">
    <property type="term" value="F:zinc ion binding"/>
    <property type="evidence" value="ECO:0007669"/>
    <property type="project" value="InterPro"/>
</dbReference>
<evidence type="ECO:0000313" key="10">
    <source>
        <dbReference type="Proteomes" id="UP000034291"/>
    </source>
</evidence>
<dbReference type="SUPFAM" id="SSF57701">
    <property type="entry name" value="Zn2/Cys6 DNA-binding domain"/>
    <property type="match status" value="1"/>
</dbReference>
<keyword evidence="3" id="KW-0238">DNA-binding</keyword>
<evidence type="ECO:0000313" key="9">
    <source>
        <dbReference type="EMBL" id="KKK26400.1"/>
    </source>
</evidence>
<dbReference type="STRING" id="308745.A0A0F8XA23"/>
<dbReference type="GO" id="GO:0000981">
    <property type="term" value="F:DNA-binding transcription factor activity, RNA polymerase II-specific"/>
    <property type="evidence" value="ECO:0007669"/>
    <property type="project" value="InterPro"/>
</dbReference>
<proteinExistence type="predicted"/>
<dbReference type="GO" id="GO:0045944">
    <property type="term" value="P:positive regulation of transcription by RNA polymerase II"/>
    <property type="evidence" value="ECO:0007669"/>
    <property type="project" value="TreeGrafter"/>
</dbReference>
<dbReference type="Gene3D" id="4.10.240.10">
    <property type="entry name" value="Zn(2)-C6 fungal-type DNA-binding domain"/>
    <property type="match status" value="1"/>
</dbReference>
<organism evidence="9 10">
    <name type="scientific">Aspergillus rambellii</name>
    <dbReference type="NCBI Taxonomy" id="308745"/>
    <lineage>
        <taxon>Eukaryota</taxon>
        <taxon>Fungi</taxon>
        <taxon>Dikarya</taxon>
        <taxon>Ascomycota</taxon>
        <taxon>Pezizomycotina</taxon>
        <taxon>Eurotiomycetes</taxon>
        <taxon>Eurotiomycetidae</taxon>
        <taxon>Eurotiales</taxon>
        <taxon>Aspergillaceae</taxon>
        <taxon>Aspergillus</taxon>
        <taxon>Aspergillus subgen. Nidulantes</taxon>
    </lineage>
</organism>
<dbReference type="CDD" id="cd00067">
    <property type="entry name" value="GAL4"/>
    <property type="match status" value="1"/>
</dbReference>
<evidence type="ECO:0000256" key="6">
    <source>
        <dbReference type="SAM" id="MobiDB-lite"/>
    </source>
</evidence>
<dbReference type="InterPro" id="IPR001138">
    <property type="entry name" value="Zn2Cys6_DnaBD"/>
</dbReference>
<dbReference type="Pfam" id="PF00172">
    <property type="entry name" value="Zn_clus"/>
    <property type="match status" value="1"/>
</dbReference>
<dbReference type="PROSITE" id="PS50048">
    <property type="entry name" value="ZN2_CY6_FUNGAL_2"/>
    <property type="match status" value="1"/>
</dbReference>
<gene>
    <name evidence="9" type="ORF">ARAM_002181</name>
</gene>
<dbReference type="OrthoDB" id="187139at2759"/>
<dbReference type="SMART" id="SM00066">
    <property type="entry name" value="GAL4"/>
    <property type="match status" value="1"/>
</dbReference>
<evidence type="ECO:0000256" key="7">
    <source>
        <dbReference type="SAM" id="Phobius"/>
    </source>
</evidence>
<name>A0A0F8XA23_9EURO</name>
<dbReference type="Pfam" id="PF11951">
    <property type="entry name" value="Fungal_trans_2"/>
    <property type="match status" value="1"/>
</dbReference>
<keyword evidence="5" id="KW-0539">Nucleus</keyword>
<accession>A0A0F8XA23</accession>
<keyword evidence="7" id="KW-1133">Transmembrane helix</keyword>
<reference evidence="9 10" key="1">
    <citation type="submission" date="2015-02" db="EMBL/GenBank/DDBJ databases">
        <title>Draft Genome Sequences of Two Closely-Related Aflatoxigenic Aspergillus Species Obtained from the Cote d'Ivoire.</title>
        <authorList>
            <person name="Moore G.G."/>
            <person name="Beltz S.B."/>
            <person name="Mack B.M."/>
        </authorList>
    </citation>
    <scope>NUCLEOTIDE SEQUENCE [LARGE SCALE GENOMIC DNA]</scope>
    <source>
        <strain evidence="9 10">SRRC1468</strain>
    </source>
</reference>
<keyword evidence="4" id="KW-0804">Transcription</keyword>
<feature type="non-terminal residue" evidence="9">
    <location>
        <position position="1"/>
    </location>
</feature>
<comment type="caution">
    <text evidence="9">The sequence shown here is derived from an EMBL/GenBank/DDBJ whole genome shotgun (WGS) entry which is preliminary data.</text>
</comment>
<dbReference type="PROSITE" id="PS00463">
    <property type="entry name" value="ZN2_CY6_FUNGAL_1"/>
    <property type="match status" value="1"/>
</dbReference>
<dbReference type="AlphaFoldDB" id="A0A0F8XA23"/>
<feature type="domain" description="Zn(2)-C6 fungal-type" evidence="8">
    <location>
        <begin position="75"/>
        <end position="105"/>
    </location>
</feature>
<keyword evidence="7" id="KW-0472">Membrane</keyword>
<dbReference type="InterPro" id="IPR021858">
    <property type="entry name" value="Fun_TF"/>
</dbReference>
<feature type="transmembrane region" description="Helical" evidence="7">
    <location>
        <begin position="6"/>
        <end position="22"/>
    </location>
</feature>
<dbReference type="InterPro" id="IPR036864">
    <property type="entry name" value="Zn2-C6_fun-type_DNA-bd_sf"/>
</dbReference>
<keyword evidence="2" id="KW-0805">Transcription regulation</keyword>
<dbReference type="GO" id="GO:0005634">
    <property type="term" value="C:nucleus"/>
    <property type="evidence" value="ECO:0007669"/>
    <property type="project" value="UniProtKB-SubCell"/>
</dbReference>
<evidence type="ECO:0000256" key="3">
    <source>
        <dbReference type="ARBA" id="ARBA00023125"/>
    </source>
</evidence>